<evidence type="ECO:0000256" key="1">
    <source>
        <dbReference type="ARBA" id="ARBA00007227"/>
    </source>
</evidence>
<feature type="domain" description="HTH cro/C1-type" evidence="2">
    <location>
        <begin position="1"/>
        <end position="41"/>
    </location>
</feature>
<protein>
    <submittedName>
        <fullName evidence="3">XRE family transcriptional regulator</fullName>
    </submittedName>
</protein>
<dbReference type="InterPro" id="IPR001387">
    <property type="entry name" value="Cro/C1-type_HTH"/>
</dbReference>
<dbReference type="Proteomes" id="UP001500752">
    <property type="component" value="Unassembled WGS sequence"/>
</dbReference>
<name>A0ABP7BPP7_9MICC</name>
<organism evidence="3 4">
    <name type="scientific">Arthrobacter ginkgonis</name>
    <dbReference type="NCBI Taxonomy" id="1630594"/>
    <lineage>
        <taxon>Bacteria</taxon>
        <taxon>Bacillati</taxon>
        <taxon>Actinomycetota</taxon>
        <taxon>Actinomycetes</taxon>
        <taxon>Micrococcales</taxon>
        <taxon>Micrococcaceae</taxon>
        <taxon>Arthrobacter</taxon>
    </lineage>
</organism>
<comment type="caution">
    <text evidence="3">The sequence shown here is derived from an EMBL/GenBank/DDBJ whole genome shotgun (WGS) entry which is preliminary data.</text>
</comment>
<dbReference type="InterPro" id="IPR010359">
    <property type="entry name" value="IrrE_HExxH"/>
</dbReference>
<dbReference type="EMBL" id="BAABEO010000001">
    <property type="protein sequence ID" value="GAA3665263.1"/>
    <property type="molecule type" value="Genomic_DNA"/>
</dbReference>
<comment type="similarity">
    <text evidence="1">Belongs to the short-chain fatty acyl-CoA assimilation regulator (ScfR) family.</text>
</comment>
<dbReference type="Gene3D" id="1.10.260.40">
    <property type="entry name" value="lambda repressor-like DNA-binding domains"/>
    <property type="match status" value="1"/>
</dbReference>
<evidence type="ECO:0000313" key="4">
    <source>
        <dbReference type="Proteomes" id="UP001500752"/>
    </source>
</evidence>
<dbReference type="PANTHER" id="PTHR43236">
    <property type="entry name" value="ANTITOXIN HIGA1"/>
    <property type="match status" value="1"/>
</dbReference>
<reference evidence="4" key="1">
    <citation type="journal article" date="2019" name="Int. J. Syst. Evol. Microbiol.">
        <title>The Global Catalogue of Microorganisms (GCM) 10K type strain sequencing project: providing services to taxonomists for standard genome sequencing and annotation.</title>
        <authorList>
            <consortium name="The Broad Institute Genomics Platform"/>
            <consortium name="The Broad Institute Genome Sequencing Center for Infectious Disease"/>
            <person name="Wu L."/>
            <person name="Ma J."/>
        </authorList>
    </citation>
    <scope>NUCLEOTIDE SEQUENCE [LARGE SCALE GENOMIC DNA]</scope>
    <source>
        <strain evidence="4">JCM 30742</strain>
    </source>
</reference>
<evidence type="ECO:0000313" key="3">
    <source>
        <dbReference type="EMBL" id="GAA3665263.1"/>
    </source>
</evidence>
<accession>A0ABP7BPP7</accession>
<keyword evidence="4" id="KW-1185">Reference proteome</keyword>
<dbReference type="Gene3D" id="1.10.10.2910">
    <property type="match status" value="1"/>
</dbReference>
<dbReference type="InterPro" id="IPR052345">
    <property type="entry name" value="Rad_response_metalloprotease"/>
</dbReference>
<dbReference type="CDD" id="cd00093">
    <property type="entry name" value="HTH_XRE"/>
    <property type="match status" value="1"/>
</dbReference>
<evidence type="ECO:0000259" key="2">
    <source>
        <dbReference type="PROSITE" id="PS50943"/>
    </source>
</evidence>
<dbReference type="Pfam" id="PF06114">
    <property type="entry name" value="Peptidase_M78"/>
    <property type="match status" value="1"/>
</dbReference>
<sequence>MAKELNVSPMAVGHWETGSNLPKADHVAALASILDMPVAFFATGRPYTHVSEADAHFRSLRRTPARERKKATTFVEQMWELTHALEKRVQLPEVDMPGFIDGEATPVDLDPAGAARMVRRAWGIGPGPIPRVVRTMEKHGIVVTLIPFAGDATATIDAFSTSRLPRPVAILTPERACDVFRHRFTAAHELGHLVLHGEASHGDVKLEKEADEFAAEFLTPAIEITPRLPARLNLQALDKLSKEWGVSIESLIYRCRELGIISEAVYRRAFQRLNQLRKVELFVRSPVEQHPGEVPAMLQSAYRLAQDHGLTLSELADELAWKPARVRALLGYTDQRPKLQLV</sequence>
<dbReference type="InterPro" id="IPR010982">
    <property type="entry name" value="Lambda_DNA-bd_dom_sf"/>
</dbReference>
<gene>
    <name evidence="3" type="ORF">GCM10023081_00170</name>
</gene>
<proteinExistence type="inferred from homology"/>
<dbReference type="PANTHER" id="PTHR43236:SF1">
    <property type="entry name" value="BLL7220 PROTEIN"/>
    <property type="match status" value="1"/>
</dbReference>
<dbReference type="SUPFAM" id="SSF47413">
    <property type="entry name" value="lambda repressor-like DNA-binding domains"/>
    <property type="match status" value="1"/>
</dbReference>
<dbReference type="PROSITE" id="PS50943">
    <property type="entry name" value="HTH_CROC1"/>
    <property type="match status" value="1"/>
</dbReference>